<keyword evidence="5" id="KW-0699">rRNA-binding</keyword>
<name>A0A0G1D9V5_9BACT</name>
<dbReference type="PANTHER" id="PTHR13501:SF8">
    <property type="entry name" value="LARGE RIBOSOMAL SUBUNIT PROTEIN UL22M"/>
    <property type="match status" value="1"/>
</dbReference>
<dbReference type="GO" id="GO:0019843">
    <property type="term" value="F:rRNA binding"/>
    <property type="evidence" value="ECO:0007669"/>
    <property type="project" value="UniProtKB-KW"/>
</dbReference>
<comment type="function">
    <text evidence="6">This protein binds specifically to 23S rRNA; its binding is stimulated by other ribosomal proteins, e.g., L4, L17, and L20. It is important during the early stages of 50S assembly. It makes multiple contacts with different domains of the 23S rRNA in the assembled 50S subunit and ribosome.</text>
</comment>
<dbReference type="GO" id="GO:0003735">
    <property type="term" value="F:structural constituent of ribosome"/>
    <property type="evidence" value="ECO:0007669"/>
    <property type="project" value="InterPro"/>
</dbReference>
<dbReference type="CDD" id="cd00336">
    <property type="entry name" value="Ribosomal_L22"/>
    <property type="match status" value="1"/>
</dbReference>
<dbReference type="Gene3D" id="3.90.470.10">
    <property type="entry name" value="Ribosomal protein L22/L17"/>
    <property type="match status" value="1"/>
</dbReference>
<dbReference type="GO" id="GO:0015934">
    <property type="term" value="C:large ribosomal subunit"/>
    <property type="evidence" value="ECO:0007669"/>
    <property type="project" value="InterPro"/>
</dbReference>
<keyword evidence="5" id="KW-0694">RNA-binding</keyword>
<dbReference type="GO" id="GO:0006412">
    <property type="term" value="P:translation"/>
    <property type="evidence" value="ECO:0007669"/>
    <property type="project" value="InterPro"/>
</dbReference>
<keyword evidence="2 4" id="KW-0689">Ribosomal protein</keyword>
<dbReference type="SUPFAM" id="SSF54843">
    <property type="entry name" value="Ribosomal protein L22"/>
    <property type="match status" value="1"/>
</dbReference>
<reference evidence="7 8" key="1">
    <citation type="journal article" date="2015" name="Nature">
        <title>rRNA introns, odd ribosomes, and small enigmatic genomes across a large radiation of phyla.</title>
        <authorList>
            <person name="Brown C.T."/>
            <person name="Hug L.A."/>
            <person name="Thomas B.C."/>
            <person name="Sharon I."/>
            <person name="Castelle C.J."/>
            <person name="Singh A."/>
            <person name="Wilkins M.J."/>
            <person name="Williams K.H."/>
            <person name="Banfield J.F."/>
        </authorList>
    </citation>
    <scope>NUCLEOTIDE SEQUENCE [LARGE SCALE GENOMIC DNA]</scope>
</reference>
<evidence type="ECO:0000256" key="4">
    <source>
        <dbReference type="RuleBase" id="RU004005"/>
    </source>
</evidence>
<comment type="subunit">
    <text evidence="5">Part of the 50S ribosomal subunit.</text>
</comment>
<comment type="caution">
    <text evidence="7">The sequence shown here is derived from an EMBL/GenBank/DDBJ whole genome shotgun (WGS) entry which is preliminary data.</text>
</comment>
<protein>
    <recommendedName>
        <fullName evidence="6">50S ribosomal protein L22</fullName>
    </recommendedName>
</protein>
<comment type="similarity">
    <text evidence="1 4">Belongs to the universal ribosomal protein uL22 family.</text>
</comment>
<dbReference type="EMBL" id="LCFK01000010">
    <property type="protein sequence ID" value="KKS94502.1"/>
    <property type="molecule type" value="Genomic_DNA"/>
</dbReference>
<dbReference type="InterPro" id="IPR036394">
    <property type="entry name" value="Ribosomal_uL22_sf"/>
</dbReference>
<dbReference type="Pfam" id="PF00237">
    <property type="entry name" value="Ribosomal_L22"/>
    <property type="match status" value="1"/>
</dbReference>
<sequence length="160" mass="17069">MATKQLVIAKASHALSSPRKTNLVLKAIVGRPALFAIKQLAVTPKRAAEPIIQLIKQAVGNAVSQFQASPDRLIIDSAFATKGRTLKRAHIGGRGRTKPYERITSHLTLTVRIPAPKVVSAPKPAPVIPTPVEESPSTKAVAKKVVKILPAGRQASKKTK</sequence>
<dbReference type="AlphaFoldDB" id="A0A0G1D9V5"/>
<evidence type="ECO:0000256" key="2">
    <source>
        <dbReference type="ARBA" id="ARBA00022980"/>
    </source>
</evidence>
<proteinExistence type="inferred from homology"/>
<dbReference type="Proteomes" id="UP000033980">
    <property type="component" value="Unassembled WGS sequence"/>
</dbReference>
<dbReference type="PANTHER" id="PTHR13501">
    <property type="entry name" value="CHLOROPLAST 50S RIBOSOMAL PROTEIN L22-RELATED"/>
    <property type="match status" value="1"/>
</dbReference>
<evidence type="ECO:0000256" key="3">
    <source>
        <dbReference type="ARBA" id="ARBA00023274"/>
    </source>
</evidence>
<organism evidence="7 8">
    <name type="scientific">Candidatus Collierbacteria bacterium GW2011_GWC2_43_12</name>
    <dbReference type="NCBI Taxonomy" id="1618390"/>
    <lineage>
        <taxon>Bacteria</taxon>
        <taxon>Candidatus Collieribacteriota</taxon>
    </lineage>
</organism>
<dbReference type="InterPro" id="IPR001063">
    <property type="entry name" value="Ribosomal_uL22"/>
</dbReference>
<keyword evidence="3 4" id="KW-0687">Ribonucleoprotein</keyword>
<dbReference type="InterPro" id="IPR047867">
    <property type="entry name" value="Ribosomal_uL22_bac/org-type"/>
</dbReference>
<evidence type="ECO:0000313" key="7">
    <source>
        <dbReference type="EMBL" id="KKS94502.1"/>
    </source>
</evidence>
<evidence type="ECO:0000256" key="1">
    <source>
        <dbReference type="ARBA" id="ARBA00009451"/>
    </source>
</evidence>
<evidence type="ECO:0000313" key="8">
    <source>
        <dbReference type="Proteomes" id="UP000033980"/>
    </source>
</evidence>
<evidence type="ECO:0000256" key="6">
    <source>
        <dbReference type="RuleBase" id="RU004008"/>
    </source>
</evidence>
<accession>A0A0G1D9V5</accession>
<gene>
    <name evidence="7" type="ORF">UV68_C0010G0012</name>
</gene>
<evidence type="ECO:0000256" key="5">
    <source>
        <dbReference type="RuleBase" id="RU004006"/>
    </source>
</evidence>